<gene>
    <name evidence="1" type="ORF">SGCZBJ_24010</name>
</gene>
<dbReference type="GO" id="GO:0016020">
    <property type="term" value="C:membrane"/>
    <property type="evidence" value="ECO:0007669"/>
    <property type="project" value="InterPro"/>
</dbReference>
<organism evidence="1 2">
    <name type="scientific">Caulobacter zeae</name>
    <dbReference type="NCBI Taxonomy" id="2055137"/>
    <lineage>
        <taxon>Bacteria</taxon>
        <taxon>Pseudomonadati</taxon>
        <taxon>Pseudomonadota</taxon>
        <taxon>Alphaproteobacteria</taxon>
        <taxon>Caulobacterales</taxon>
        <taxon>Caulobacteraceae</taxon>
        <taxon>Caulobacter</taxon>
    </lineage>
</organism>
<dbReference type="SUPFAM" id="SSF52540">
    <property type="entry name" value="P-loop containing nucleoside triphosphate hydrolases"/>
    <property type="match status" value="1"/>
</dbReference>
<name>A0A2N5CY36_9CAUL</name>
<dbReference type="GO" id="GO:0008146">
    <property type="term" value="F:sulfotransferase activity"/>
    <property type="evidence" value="ECO:0007669"/>
    <property type="project" value="InterPro"/>
</dbReference>
<dbReference type="Pfam" id="PF03567">
    <property type="entry name" value="Sulfotransfer_2"/>
    <property type="match status" value="1"/>
</dbReference>
<evidence type="ECO:0000313" key="2">
    <source>
        <dbReference type="Proteomes" id="UP000234479"/>
    </source>
</evidence>
<proteinExistence type="predicted"/>
<protein>
    <recommendedName>
        <fullName evidence="3">Sulfotransferase family protein</fullName>
    </recommendedName>
</protein>
<dbReference type="Proteomes" id="UP000234479">
    <property type="component" value="Unassembled WGS sequence"/>
</dbReference>
<evidence type="ECO:0000313" key="1">
    <source>
        <dbReference type="EMBL" id="PLR18721.1"/>
    </source>
</evidence>
<dbReference type="InterPro" id="IPR005331">
    <property type="entry name" value="Sulfotransferase"/>
</dbReference>
<dbReference type="AlphaFoldDB" id="A0A2N5CY36"/>
<comment type="caution">
    <text evidence="1">The sequence shown here is derived from an EMBL/GenBank/DDBJ whole genome shotgun (WGS) entry which is preliminary data.</text>
</comment>
<sequence>MVRAVFLHIPKTAGTSLRETLCRGLGEDAVSPAFGASEMTEAEADALRRYSVVFGHISVTDARRFFPDAMLLTAVRDPTERCLSWYRFVRSVGVPPYPDVMAALSHDIDDFFSLDVETVFRNIYNRQVRQLGDHVLNTNVDMQDTFERAKATLDECVWIGRQEAMQEDLTRLADVLPEMAGVNLSRLNVTAGDHAGRPVSDELRRKIARYNEFDEALYADVVRRCGG</sequence>
<dbReference type="InterPro" id="IPR027417">
    <property type="entry name" value="P-loop_NTPase"/>
</dbReference>
<keyword evidence="2" id="KW-1185">Reference proteome</keyword>
<evidence type="ECO:0008006" key="3">
    <source>
        <dbReference type="Google" id="ProtNLM"/>
    </source>
</evidence>
<dbReference type="RefSeq" id="WP_101720439.1">
    <property type="nucleotide sequence ID" value="NZ_PJRS01000049.1"/>
</dbReference>
<accession>A0A2N5CY36</accession>
<reference evidence="1 2" key="1">
    <citation type="submission" date="2017-12" db="EMBL/GenBank/DDBJ databases">
        <title>The genome sequence of Caulobacter sp. 410.</title>
        <authorList>
            <person name="Gao J."/>
            <person name="Mao X."/>
            <person name="Sun J."/>
        </authorList>
    </citation>
    <scope>NUCLEOTIDE SEQUENCE [LARGE SCALE GENOMIC DNA]</scope>
    <source>
        <strain evidence="1 2">410</strain>
    </source>
</reference>
<dbReference type="OrthoDB" id="7251180at2"/>
<dbReference type="EMBL" id="PJRS01000049">
    <property type="protein sequence ID" value="PLR18721.1"/>
    <property type="molecule type" value="Genomic_DNA"/>
</dbReference>
<dbReference type="Gene3D" id="3.40.50.300">
    <property type="entry name" value="P-loop containing nucleotide triphosphate hydrolases"/>
    <property type="match status" value="1"/>
</dbReference>